<name>A0A848IYW0_9BACT</name>
<proteinExistence type="predicted"/>
<evidence type="ECO:0000313" key="3">
    <source>
        <dbReference type="Proteomes" id="UP000559010"/>
    </source>
</evidence>
<organism evidence="2 3">
    <name type="scientific">Marinigracilibium pacificum</name>
    <dbReference type="NCBI Taxonomy" id="2729599"/>
    <lineage>
        <taxon>Bacteria</taxon>
        <taxon>Pseudomonadati</taxon>
        <taxon>Bacteroidota</taxon>
        <taxon>Cytophagia</taxon>
        <taxon>Cytophagales</taxon>
        <taxon>Flammeovirgaceae</taxon>
        <taxon>Marinigracilibium</taxon>
    </lineage>
</organism>
<dbReference type="RefSeq" id="WP_169680289.1">
    <property type="nucleotide sequence ID" value="NZ_JABBNU010000005.1"/>
</dbReference>
<evidence type="ECO:0000313" key="2">
    <source>
        <dbReference type="EMBL" id="NMM48465.1"/>
    </source>
</evidence>
<sequence>MNADHKLRSGVFELSAISSENSTEIQHSLNNILQTDLSQILSEVFEEVCDENQRIKIETLDLDLGDIALHSFEADVKSKLKQELRLQLRRLIEIQAFSDNIKVEYDSNDQIITESLEFYLKNGFLPWNSYSDLHNESDLVRYLEQVIINNPVLIRELIRKEIEYKSSLNRLFQLFPSPDKWIDFCFQINSSSAIQRHKSKWKEILFFISKRLPSNIKSSLFRISGYNMIRVNSDKEQRIFFIEQIRELIIDLQKENSLTYNSIGKIVDVLEKHDNLKTHDENHHSEIKVLVNDAIDTIVRRTESESLVKKELSFSKLENFPADQVQRKKIIENYSFDNLIKLIAEREPFISRDLAELNNVLSRVNISGLKSEALKLALKEAIFKAVFRKVDFGEIIKLENILKEVFVILAPGNIPLQQQYIRNIIHLVTSDKGSQSLRKSIDNVSIDLNDGKLVTNAPNDIQHDFRMYLSTGVISRNNNFGGIYIDEKSTRISEIILIGFREYIMDLAQVFRSMTKPELITAFQRIEIDLEDEFKGEIIKRISKIMAPQVVLIAQSLLTVPESLLTESQKEIITSKILKDFELVNVQVNKWARESKKPVVINLKLDEFLSKFIQESRFEAIKFFKQIPTRTLNFIKQEVAPEALQQMLEELDILPENLFGFDIKNIKGLKEETSQTSSSSDQQESSDQEESRLQEKNRESDKNEIRKKSESGYPIDDQEIIKDPIFIKNAGIVLLAPYLTRLFDLTGLLGNKKEFSSNYHQEKACYLMHYLATGLEEGKEYMMTLNKLIAGIPLGVPFVENIVLDEKDKETADGLLKGVISNWTALKKSSPENLRGSFLLREGKLTHNDKFWDLRVEERGYDLLIDKVPWSFKVIRFPWMNKPIHVTWR</sequence>
<feature type="compositionally biased region" description="Basic and acidic residues" evidence="1">
    <location>
        <begin position="689"/>
        <end position="709"/>
    </location>
</feature>
<evidence type="ECO:0000256" key="1">
    <source>
        <dbReference type="SAM" id="MobiDB-lite"/>
    </source>
</evidence>
<feature type="region of interest" description="Disordered" evidence="1">
    <location>
        <begin position="671"/>
        <end position="709"/>
    </location>
</feature>
<comment type="caution">
    <text evidence="2">The sequence shown here is derived from an EMBL/GenBank/DDBJ whole genome shotgun (WGS) entry which is preliminary data.</text>
</comment>
<accession>A0A848IYW0</accession>
<reference evidence="2 3" key="1">
    <citation type="submission" date="2020-04" db="EMBL/GenBank/DDBJ databases">
        <title>Flammeovirgaceae bacterium KN852 isolated from deep sea.</title>
        <authorList>
            <person name="Zhang D.-C."/>
        </authorList>
    </citation>
    <scope>NUCLEOTIDE SEQUENCE [LARGE SCALE GENOMIC DNA]</scope>
    <source>
        <strain evidence="2 3">KN852</strain>
    </source>
</reference>
<dbReference type="EMBL" id="JABBNU010000005">
    <property type="protein sequence ID" value="NMM48465.1"/>
    <property type="molecule type" value="Genomic_DNA"/>
</dbReference>
<gene>
    <name evidence="2" type="ORF">HH304_08645</name>
</gene>
<dbReference type="Proteomes" id="UP000559010">
    <property type="component" value="Unassembled WGS sequence"/>
</dbReference>
<dbReference type="Pfam" id="PF19268">
    <property type="entry name" value="CIS_TMP"/>
    <property type="match status" value="2"/>
</dbReference>
<feature type="compositionally biased region" description="Low complexity" evidence="1">
    <location>
        <begin position="674"/>
        <end position="685"/>
    </location>
</feature>
<dbReference type="AlphaFoldDB" id="A0A848IYW0"/>
<keyword evidence="3" id="KW-1185">Reference proteome</keyword>
<dbReference type="InterPro" id="IPR045538">
    <property type="entry name" value="CIS_TMP"/>
</dbReference>
<protein>
    <submittedName>
        <fullName evidence="2">Uncharacterized protein</fullName>
    </submittedName>
</protein>